<dbReference type="SUPFAM" id="SSF52172">
    <property type="entry name" value="CheY-like"/>
    <property type="match status" value="1"/>
</dbReference>
<dbReference type="InterPro" id="IPR011110">
    <property type="entry name" value="Reg_prop"/>
</dbReference>
<dbReference type="SUPFAM" id="SSF55874">
    <property type="entry name" value="ATPase domain of HSP90 chaperone/DNA topoisomerase II/histidine kinase"/>
    <property type="match status" value="1"/>
</dbReference>
<name>A0A174JQA9_BACUN</name>
<dbReference type="InterPro" id="IPR009057">
    <property type="entry name" value="Homeodomain-like_sf"/>
</dbReference>
<keyword evidence="3 12" id="KW-0597">Phosphoprotein</keyword>
<dbReference type="Pfam" id="PF02518">
    <property type="entry name" value="HATPase_c"/>
    <property type="match status" value="1"/>
</dbReference>
<gene>
    <name evidence="16" type="primary">evgS_13</name>
    <name evidence="16" type="ORF">ERS417307_02979</name>
</gene>
<dbReference type="InterPro" id="IPR001789">
    <property type="entry name" value="Sig_transdc_resp-reg_receiver"/>
</dbReference>
<dbReference type="PROSITE" id="PS01124">
    <property type="entry name" value="HTH_ARAC_FAMILY_2"/>
    <property type="match status" value="1"/>
</dbReference>
<dbReference type="InterPro" id="IPR004358">
    <property type="entry name" value="Sig_transdc_His_kin-like_C"/>
</dbReference>
<dbReference type="InterPro" id="IPR036890">
    <property type="entry name" value="HATPase_C_sf"/>
</dbReference>
<dbReference type="RefSeq" id="WP_057089086.1">
    <property type="nucleotide sequence ID" value="NZ_CYZF01000008.1"/>
</dbReference>
<dbReference type="Gene3D" id="3.40.50.2300">
    <property type="match status" value="1"/>
</dbReference>
<keyword evidence="5" id="KW-0547">Nucleotide-binding</keyword>
<evidence type="ECO:0000256" key="2">
    <source>
        <dbReference type="ARBA" id="ARBA00012438"/>
    </source>
</evidence>
<evidence type="ECO:0000256" key="12">
    <source>
        <dbReference type="PROSITE-ProRule" id="PRU00169"/>
    </source>
</evidence>
<evidence type="ECO:0000313" key="16">
    <source>
        <dbReference type="EMBL" id="CUP01974.1"/>
    </source>
</evidence>
<evidence type="ECO:0000259" key="15">
    <source>
        <dbReference type="PROSITE" id="PS50110"/>
    </source>
</evidence>
<dbReference type="EC" id="2.7.13.3" evidence="2"/>
<dbReference type="PANTHER" id="PTHR43547:SF2">
    <property type="entry name" value="HYBRID SIGNAL TRANSDUCTION HISTIDINE KINASE C"/>
    <property type="match status" value="1"/>
</dbReference>
<evidence type="ECO:0000256" key="6">
    <source>
        <dbReference type="ARBA" id="ARBA00022777"/>
    </source>
</evidence>
<dbReference type="Gene3D" id="3.30.565.10">
    <property type="entry name" value="Histidine kinase-like ATPase, C-terminal domain"/>
    <property type="match status" value="1"/>
</dbReference>
<feature type="modified residue" description="4-aspartylphosphate" evidence="12">
    <location>
        <position position="1125"/>
    </location>
</feature>
<feature type="domain" description="Response regulatory" evidence="15">
    <location>
        <begin position="1077"/>
        <end position="1192"/>
    </location>
</feature>
<evidence type="ECO:0000256" key="8">
    <source>
        <dbReference type="ARBA" id="ARBA00023012"/>
    </source>
</evidence>
<dbReference type="InterPro" id="IPR003594">
    <property type="entry name" value="HATPase_dom"/>
</dbReference>
<dbReference type="Gene3D" id="2.60.40.10">
    <property type="entry name" value="Immunoglobulins"/>
    <property type="match status" value="1"/>
</dbReference>
<dbReference type="InterPro" id="IPR036097">
    <property type="entry name" value="HisK_dim/P_sf"/>
</dbReference>
<evidence type="ECO:0000256" key="5">
    <source>
        <dbReference type="ARBA" id="ARBA00022741"/>
    </source>
</evidence>
<dbReference type="FunFam" id="3.30.565.10:FF:000037">
    <property type="entry name" value="Hybrid sensor histidine kinase/response regulator"/>
    <property type="match status" value="1"/>
</dbReference>
<protein>
    <recommendedName>
        <fullName evidence="2">histidine kinase</fullName>
        <ecNumber evidence="2">2.7.13.3</ecNumber>
    </recommendedName>
</protein>
<keyword evidence="9" id="KW-0805">Transcription regulation</keyword>
<dbReference type="SUPFAM" id="SSF46689">
    <property type="entry name" value="Homeodomain-like"/>
    <property type="match status" value="1"/>
</dbReference>
<dbReference type="SMART" id="SM00448">
    <property type="entry name" value="REC"/>
    <property type="match status" value="1"/>
</dbReference>
<dbReference type="InterPro" id="IPR011006">
    <property type="entry name" value="CheY-like_superfamily"/>
</dbReference>
<dbReference type="SUPFAM" id="SSF101898">
    <property type="entry name" value="NHL repeat"/>
    <property type="match status" value="1"/>
</dbReference>
<dbReference type="SMART" id="SM00388">
    <property type="entry name" value="HisKA"/>
    <property type="match status" value="1"/>
</dbReference>
<dbReference type="SUPFAM" id="SSF47384">
    <property type="entry name" value="Homodimeric domain of signal transducing histidine kinase"/>
    <property type="match status" value="1"/>
</dbReference>
<evidence type="ECO:0000256" key="3">
    <source>
        <dbReference type="ARBA" id="ARBA00022553"/>
    </source>
</evidence>
<evidence type="ECO:0000256" key="1">
    <source>
        <dbReference type="ARBA" id="ARBA00000085"/>
    </source>
</evidence>
<dbReference type="Pfam" id="PF07494">
    <property type="entry name" value="Reg_prop"/>
    <property type="match status" value="2"/>
</dbReference>
<dbReference type="SMART" id="SM00387">
    <property type="entry name" value="HATPase_c"/>
    <property type="match status" value="1"/>
</dbReference>
<evidence type="ECO:0000256" key="9">
    <source>
        <dbReference type="ARBA" id="ARBA00023015"/>
    </source>
</evidence>
<dbReference type="GO" id="GO:0003700">
    <property type="term" value="F:DNA-binding transcription factor activity"/>
    <property type="evidence" value="ECO:0007669"/>
    <property type="project" value="InterPro"/>
</dbReference>
<sequence>MTYFQILKRALFLFPLLIATFTTCKGQIYKYLGIEDGLSNRRIFRIQKGGHGYMWFLTQEGIDRYDGSKIKHYAVFDGSMEVAPQINLNWLYTDSRHRLWVVGRKGRIFRYDTARDRFVMTYKLSDLQDDVTSGTVNCTYMDSNDRIWLCHGDSIVRYDTRAGTTDRIDSPAPDDITAITQTDSTNFFIGTSNGLLQTIEKEGVLETVAGTYTDSIRIPVSELYFHEDSKQLFIGTFKEGIIAYGMNTTSTIIADGPLQNVAIKRITPFGKRQLLVATGGRGVYKIDVDSLSARPYITADYSNYNGMNGNNINDIYVDGDGRIWMANYPTGITIRNDRYRSYKWLKHSPGNNSSLANNQVHDVVRDGEGDLWFATSNGISLLHSATGQWTSFLSSSEHLKGDDNNIFLSLCEVLPGIIWAGGYTSGIYRIDKKKGTVEYISPSSLAGISPDQYISDIIKDSGGDIWSGGYCNLKRINLETGDIRLYPGLGSITAILEKDAERIWVGTTMGLYLLDKLRGDYRRIDFPVETVHVSTLYQAADSTLYVGTRGAGLLVYDGANDKFIHQYHMENCALVSDNIYIVIPRPDGSLLLGTENSIVTFLYEDRTFQNWTAEQGLMSVCFNAGASTQYGDSLVFGSNDGIVIFPVDLQIPVPQFSQMLLRDFTVSSRPVYPGEEGSPLKKDIAGNYRLELAYDQSSFSLEAISINYDYPSNILYSWKLEGAYNGWSHPLQDGQIQVTGLSPGKYILHICAISNEEKYKVYEEKSIEVVVARPPWASAWAIAGYALLAISAVTIAVRIVMLRRQKRLSEEKTRFFINTAHDIRTPLTLIKAPLEEVVERQQVKEEGTDNVGVALRSVNNLLQLVTDLINFERADVYTSQLYVGEYELHSYLESTCETFRTYASQKNVNLSCESKFPFMNVWFDRDKMDSILKNLLSNALKYTPRNGNVHVCAYTEQNTWSIEVSDTGIGIPAGERKYLGGRFFRGSNAVNQKVPGSGIGLMLVCKLVRLHKGRIFISSTEGEGTCVRVTFPMGNRHLRKARFITVAKTEDAAPPQPETCSAELRMETMKNGKSSSRILVVEDNDDLRGYIERLLGQDYHVQSCTNGRDALVVAREYNPDLILSDVMMPEMGGDELCAAIKSDIETSHIPVILLTALSDEKNMLKGLDKGADAYITKPFSVNVLKANIRSILRNRILLRKTYAGLKSGTGPLLEGCSNALDWKFIATVRECVMEHITSPDFNVDTLCEIQHMSRSSFFNKLKTLTGYAPADYIRSIRLQHAANLLIQERCTIIEVADATGFSDAKYFREVFRKHYGVSPSEYRKVAMGTHPKESLSDYRCHGGGSVGSR</sequence>
<dbReference type="Pfam" id="PF00512">
    <property type="entry name" value="HisKA"/>
    <property type="match status" value="1"/>
</dbReference>
<evidence type="ECO:0000256" key="4">
    <source>
        <dbReference type="ARBA" id="ARBA00022679"/>
    </source>
</evidence>
<dbReference type="Gene3D" id="1.10.287.130">
    <property type="match status" value="1"/>
</dbReference>
<dbReference type="InterPro" id="IPR011123">
    <property type="entry name" value="Y_Y_Y"/>
</dbReference>
<keyword evidence="4 16" id="KW-0808">Transferase</keyword>
<dbReference type="PANTHER" id="PTHR43547">
    <property type="entry name" value="TWO-COMPONENT HISTIDINE KINASE"/>
    <property type="match status" value="1"/>
</dbReference>
<keyword evidence="7" id="KW-0067">ATP-binding</keyword>
<dbReference type="SMART" id="SM00342">
    <property type="entry name" value="HTH_ARAC"/>
    <property type="match status" value="1"/>
</dbReference>
<dbReference type="GO" id="GO:0005524">
    <property type="term" value="F:ATP binding"/>
    <property type="evidence" value="ECO:0007669"/>
    <property type="project" value="UniProtKB-KW"/>
</dbReference>
<dbReference type="GO" id="GO:0043565">
    <property type="term" value="F:sequence-specific DNA binding"/>
    <property type="evidence" value="ECO:0007669"/>
    <property type="project" value="InterPro"/>
</dbReference>
<keyword evidence="10" id="KW-0238">DNA-binding</keyword>
<dbReference type="InterPro" id="IPR018060">
    <property type="entry name" value="HTH_AraC"/>
</dbReference>
<evidence type="ECO:0000256" key="10">
    <source>
        <dbReference type="ARBA" id="ARBA00023125"/>
    </source>
</evidence>
<evidence type="ECO:0000259" key="13">
    <source>
        <dbReference type="PROSITE" id="PS01124"/>
    </source>
</evidence>
<dbReference type="Gene3D" id="2.130.10.10">
    <property type="entry name" value="YVTN repeat-like/Quinoprotein amine dehydrogenase"/>
    <property type="match status" value="2"/>
</dbReference>
<evidence type="ECO:0000256" key="11">
    <source>
        <dbReference type="ARBA" id="ARBA00023163"/>
    </source>
</evidence>
<dbReference type="PROSITE" id="PS50110">
    <property type="entry name" value="RESPONSE_REGULATORY"/>
    <property type="match status" value="1"/>
</dbReference>
<dbReference type="FunFam" id="3.40.50.2300:FF:000138">
    <property type="entry name" value="Two-component system sensor histidine kinase/response regulator"/>
    <property type="match status" value="1"/>
</dbReference>
<evidence type="ECO:0000259" key="14">
    <source>
        <dbReference type="PROSITE" id="PS50109"/>
    </source>
</evidence>
<dbReference type="PROSITE" id="PS50109">
    <property type="entry name" value="HIS_KIN"/>
    <property type="match status" value="1"/>
</dbReference>
<dbReference type="Gene3D" id="1.10.10.60">
    <property type="entry name" value="Homeodomain-like"/>
    <property type="match status" value="1"/>
</dbReference>
<keyword evidence="8" id="KW-0902">Two-component regulatory system</keyword>
<feature type="domain" description="HTH araC/xylS-type" evidence="13">
    <location>
        <begin position="1226"/>
        <end position="1325"/>
    </location>
</feature>
<dbReference type="EMBL" id="CYZF01000008">
    <property type="protein sequence ID" value="CUP01974.1"/>
    <property type="molecule type" value="Genomic_DNA"/>
</dbReference>
<dbReference type="Pfam" id="PF00072">
    <property type="entry name" value="Response_reg"/>
    <property type="match status" value="1"/>
</dbReference>
<dbReference type="CDD" id="cd00082">
    <property type="entry name" value="HisKA"/>
    <property type="match status" value="1"/>
</dbReference>
<accession>A0A174JQA9</accession>
<evidence type="ECO:0000313" key="17">
    <source>
        <dbReference type="Proteomes" id="UP000095419"/>
    </source>
</evidence>
<dbReference type="Proteomes" id="UP000095419">
    <property type="component" value="Unassembled WGS sequence"/>
</dbReference>
<dbReference type="InterPro" id="IPR013783">
    <property type="entry name" value="Ig-like_fold"/>
</dbReference>
<evidence type="ECO:0000256" key="7">
    <source>
        <dbReference type="ARBA" id="ARBA00022840"/>
    </source>
</evidence>
<dbReference type="Pfam" id="PF12833">
    <property type="entry name" value="HTH_18"/>
    <property type="match status" value="1"/>
</dbReference>
<reference evidence="16 17" key="1">
    <citation type="submission" date="2015-09" db="EMBL/GenBank/DDBJ databases">
        <authorList>
            <consortium name="Pathogen Informatics"/>
        </authorList>
    </citation>
    <scope>NUCLEOTIDE SEQUENCE [LARGE SCALE GENOMIC DNA]</scope>
    <source>
        <strain evidence="16 17">2789STDY5608791</strain>
    </source>
</reference>
<feature type="domain" description="Histidine kinase" evidence="14">
    <location>
        <begin position="818"/>
        <end position="1035"/>
    </location>
</feature>
<dbReference type="PRINTS" id="PR00344">
    <property type="entry name" value="BCTRLSENSOR"/>
</dbReference>
<dbReference type="InterPro" id="IPR003661">
    <property type="entry name" value="HisK_dim/P_dom"/>
</dbReference>
<dbReference type="SUPFAM" id="SSF63829">
    <property type="entry name" value="Calcium-dependent phosphotriesterase"/>
    <property type="match status" value="1"/>
</dbReference>
<dbReference type="InterPro" id="IPR018062">
    <property type="entry name" value="HTH_AraC-typ_CS"/>
</dbReference>
<dbReference type="CDD" id="cd00075">
    <property type="entry name" value="HATPase"/>
    <property type="match status" value="1"/>
</dbReference>
<dbReference type="Pfam" id="PF07495">
    <property type="entry name" value="Y_Y_Y"/>
    <property type="match status" value="1"/>
</dbReference>
<dbReference type="GO" id="GO:0000155">
    <property type="term" value="F:phosphorelay sensor kinase activity"/>
    <property type="evidence" value="ECO:0007669"/>
    <property type="project" value="InterPro"/>
</dbReference>
<dbReference type="PROSITE" id="PS00041">
    <property type="entry name" value="HTH_ARAC_FAMILY_1"/>
    <property type="match status" value="1"/>
</dbReference>
<keyword evidence="6 16" id="KW-0418">Kinase</keyword>
<keyword evidence="11" id="KW-0804">Transcription</keyword>
<organism evidence="16 17">
    <name type="scientific">Bacteroides uniformis</name>
    <dbReference type="NCBI Taxonomy" id="820"/>
    <lineage>
        <taxon>Bacteria</taxon>
        <taxon>Pseudomonadati</taxon>
        <taxon>Bacteroidota</taxon>
        <taxon>Bacteroidia</taxon>
        <taxon>Bacteroidales</taxon>
        <taxon>Bacteroidaceae</taxon>
        <taxon>Bacteroides</taxon>
    </lineage>
</organism>
<dbReference type="InterPro" id="IPR005467">
    <property type="entry name" value="His_kinase_dom"/>
</dbReference>
<dbReference type="InterPro" id="IPR015943">
    <property type="entry name" value="WD40/YVTN_repeat-like_dom_sf"/>
</dbReference>
<proteinExistence type="predicted"/>
<comment type="catalytic activity">
    <reaction evidence="1">
        <text>ATP + protein L-histidine = ADP + protein N-phospho-L-histidine.</text>
        <dbReference type="EC" id="2.7.13.3"/>
    </reaction>
</comment>